<feature type="transmembrane region" description="Helical" evidence="1">
    <location>
        <begin position="16"/>
        <end position="32"/>
    </location>
</feature>
<dbReference type="InterPro" id="IPR036300">
    <property type="entry name" value="MIR_dom_sf"/>
</dbReference>
<feature type="transmembrane region" description="Helical" evidence="1">
    <location>
        <begin position="545"/>
        <end position="567"/>
    </location>
</feature>
<gene>
    <name evidence="2" type="ORF">Eint_060880</name>
</gene>
<dbReference type="KEGG" id="ein:Eint_060880"/>
<dbReference type="GO" id="GO:0016757">
    <property type="term" value="F:glycosyltransferase activity"/>
    <property type="evidence" value="ECO:0007669"/>
    <property type="project" value="UniProtKB-KW"/>
</dbReference>
<feature type="transmembrane region" description="Helical" evidence="1">
    <location>
        <begin position="166"/>
        <end position="191"/>
    </location>
</feature>
<proteinExistence type="predicted"/>
<dbReference type="PANTHER" id="PTHR10050:SF53">
    <property type="entry name" value="CHROMOSOME UNDETERMINED SCAFFOLD_67, WHOLE GENOME SHOTGUN SEQUENCE"/>
    <property type="match status" value="1"/>
</dbReference>
<dbReference type="Gene3D" id="2.80.10.50">
    <property type="match status" value="1"/>
</dbReference>
<keyword evidence="3" id="KW-1185">Reference proteome</keyword>
<dbReference type="PANTHER" id="PTHR10050">
    <property type="entry name" value="DOLICHYL-PHOSPHATE-MANNOSE--PROTEIN MANNOSYLTRANSFERASE"/>
    <property type="match status" value="1"/>
</dbReference>
<keyword evidence="1" id="KW-0472">Membrane</keyword>
<evidence type="ECO:0000313" key="2">
    <source>
        <dbReference type="EMBL" id="ADM11695.1"/>
    </source>
</evidence>
<evidence type="ECO:0000256" key="1">
    <source>
        <dbReference type="SAM" id="Phobius"/>
    </source>
</evidence>
<organism evidence="2 3">
    <name type="scientific">Encephalitozoon intestinalis (strain ATCC 50506)</name>
    <name type="common">Microsporidian parasite</name>
    <name type="synonym">Septata intestinalis</name>
    <dbReference type="NCBI Taxonomy" id="876142"/>
    <lineage>
        <taxon>Eukaryota</taxon>
        <taxon>Fungi</taxon>
        <taxon>Fungi incertae sedis</taxon>
        <taxon>Microsporidia</taxon>
        <taxon>Unikaryonidae</taxon>
        <taxon>Encephalitozoon</taxon>
    </lineage>
</organism>
<feature type="transmembrane region" description="Helical" evidence="1">
    <location>
        <begin position="211"/>
        <end position="232"/>
    </location>
</feature>
<evidence type="ECO:0000313" key="3">
    <source>
        <dbReference type="Proteomes" id="UP000002313"/>
    </source>
</evidence>
<reference evidence="2 3" key="1">
    <citation type="journal article" date="2010" name="Nat. Commun.">
        <title>The complete sequence of the smallest known nuclear genome from the microsporidian Encephalitozoon intestinalis.</title>
        <authorList>
            <person name="Corradi N."/>
            <person name="Pombert J.-F."/>
            <person name="Farinelli L."/>
            <person name="Didier E.S."/>
            <person name="Keeling P.J."/>
        </authorList>
    </citation>
    <scope>NUCLEOTIDE SEQUENCE [LARGE SCALE GENOMIC DNA]</scope>
    <source>
        <strain evidence="2 3">ATCC 50506</strain>
    </source>
</reference>
<dbReference type="RefSeq" id="XP_003073055.1">
    <property type="nucleotide sequence ID" value="XM_003073009.1"/>
</dbReference>
<dbReference type="SUPFAM" id="SSF82109">
    <property type="entry name" value="MIR domain"/>
    <property type="match status" value="1"/>
</dbReference>
<dbReference type="InterPro" id="IPR027005">
    <property type="entry name" value="PMT-like"/>
</dbReference>
<keyword evidence="1" id="KW-0812">Transmembrane</keyword>
<dbReference type="Proteomes" id="UP000002313">
    <property type="component" value="Chromosome VI"/>
</dbReference>
<dbReference type="VEuPathDB" id="MicrosporidiaDB:Eint_060880"/>
<dbReference type="OrthoDB" id="2196365at2759"/>
<reference evidence="2 3" key="2">
    <citation type="journal article" date="2012" name="Proc. Natl. Acad. Sci. U.S.A.">
        <title>Gain and loss of multiple functionally related, horizontally transferred genes in the reduced genomes of two microsporidian parasites.</title>
        <authorList>
            <person name="Pombert J.-F."/>
            <person name="Selman M."/>
            <person name="Burki F."/>
            <person name="Bardell F.T."/>
            <person name="Farinelli L."/>
            <person name="Solter L.F."/>
            <person name="Whitman D.W."/>
            <person name="Weiss L.M."/>
            <person name="Corradi N."/>
            <person name="Keeling P.J."/>
        </authorList>
    </citation>
    <scope>NUCLEOTIDE SEQUENCE [LARGE SCALE GENOMIC DNA]</scope>
    <source>
        <strain evidence="2 3">ATCC 50506</strain>
    </source>
</reference>
<protein>
    <submittedName>
        <fullName evidence="2">Dolichyl-phosphate-mannose protein O-mannosyltransferase-like protein</fullName>
    </submittedName>
</protein>
<name>E0S7L6_ENCIT</name>
<feature type="transmembrane region" description="Helical" evidence="1">
    <location>
        <begin position="573"/>
        <end position="595"/>
    </location>
</feature>
<dbReference type="AlphaFoldDB" id="E0S7L6"/>
<dbReference type="EMBL" id="CP001947">
    <property type="protein sequence ID" value="ADM11695.1"/>
    <property type="molecule type" value="Genomic_DNA"/>
</dbReference>
<feature type="transmembrane region" description="Helical" evidence="1">
    <location>
        <begin position="506"/>
        <end position="525"/>
    </location>
</feature>
<dbReference type="GeneID" id="9699377"/>
<dbReference type="HOGENOM" id="CLU_454167_0_0_1"/>
<keyword evidence="1" id="KW-1133">Transmembrane helix</keyword>
<sequence>MAKPLQTKIKSSRSNQLAQGVLIVILSILLFNKKASITRDETEFIRSLKSYEQGRFCLYKHLPLPGILCHGLKKTFSYMNVPLLSLVLESPRLVSLGLFVVTMLQISWLSQETYNLEASWMVLVVYMVRLLVNTQTIFSTNEMFSICFLAGGIVQIKKKRSFTSGILIGLSVASSWASLCILPPLAIFYGIELFSFAANPVNRLSKAFQKLFKGIIAFAVIPASIYFLSFLVHYSIQNQHARDAEKFSVEFQATLKGSMHEPTDKYLMDRSIVTILNQKHNVYLNMKEGIPSCSGQKAEDSMWMIIKVHSNHSGGEVEEEGRYINHGDLVKMVEFGSNMCLRVVNEDTEDKFRKVLGFVQEDNEANEEDIWQIIGDGPVVSRNSLVRFRHYKTAMDLCIRSLRRSEESEDGENTIEKGVSGSLYSDNKSRLFYISDNRNHDFFKKNFEDGRPKEEVLNFPQKGFMSKMFEHHRKLIKTSSGWKWGSPGYSMLHLQSGERYLMKHDIVFNIFTVVSSFLFPVVLLANHISWKKYDKGFRARKDDSFVCVMYFCAVLMGSILGFGLAPLEMLSTWMMLNLVFLLGMKPALIFFSVLLSTSMRILR</sequence>
<accession>E0S7L6</accession>